<accession>A0A5C1EB47</accession>
<dbReference type="Proteomes" id="UP000323671">
    <property type="component" value="Chromosome"/>
</dbReference>
<dbReference type="Pfam" id="PF13489">
    <property type="entry name" value="Methyltransf_23"/>
    <property type="match status" value="1"/>
</dbReference>
<protein>
    <submittedName>
        <fullName evidence="1">Uncharacterized protein</fullName>
    </submittedName>
</protein>
<dbReference type="RefSeq" id="WP_149425670.1">
    <property type="nucleotide sequence ID" value="NZ_CP022579.1"/>
</dbReference>
<name>A0A5C1EB47_9RHOO</name>
<dbReference type="InterPro" id="IPR029063">
    <property type="entry name" value="SAM-dependent_MTases_sf"/>
</dbReference>
<organism evidence="1 2">
    <name type="scientific">Oryzomicrobium terrae</name>
    <dbReference type="NCBI Taxonomy" id="1735038"/>
    <lineage>
        <taxon>Bacteria</taxon>
        <taxon>Pseudomonadati</taxon>
        <taxon>Pseudomonadota</taxon>
        <taxon>Betaproteobacteria</taxon>
        <taxon>Rhodocyclales</taxon>
        <taxon>Rhodocyclaceae</taxon>
        <taxon>Oryzomicrobium</taxon>
    </lineage>
</organism>
<dbReference type="AlphaFoldDB" id="A0A5C1EB47"/>
<dbReference type="Gene3D" id="3.40.50.150">
    <property type="entry name" value="Vaccinia Virus protein VP39"/>
    <property type="match status" value="1"/>
</dbReference>
<dbReference type="CDD" id="cd02440">
    <property type="entry name" value="AdoMet_MTases"/>
    <property type="match status" value="1"/>
</dbReference>
<dbReference type="SUPFAM" id="SSF53335">
    <property type="entry name" value="S-adenosyl-L-methionine-dependent methyltransferases"/>
    <property type="match status" value="1"/>
</dbReference>
<dbReference type="KEGG" id="otr:OTERR_19820"/>
<reference evidence="1 2" key="1">
    <citation type="submission" date="2017-07" db="EMBL/GenBank/DDBJ databases">
        <title>Complete genome sequence of Oryzomicrobium terrae TPP412.</title>
        <authorList>
            <person name="Chiu L.-W."/>
            <person name="Lo K.-J."/>
            <person name="Tsai Y.-M."/>
            <person name="Lin S.-S."/>
            <person name="Kuo C.-H."/>
            <person name="Liu C.-T."/>
        </authorList>
    </citation>
    <scope>NUCLEOTIDE SEQUENCE [LARGE SCALE GENOMIC DNA]</scope>
    <source>
        <strain evidence="1 2">TPP412</strain>
    </source>
</reference>
<proteinExistence type="predicted"/>
<sequence>MIATSFSSTANGAPSPWVARFAPLIPTGGAALDLACGSGRHSRLLAGRGHPVCAVDRDAEALAGLADVAGVAPLAADLEGPLDAPWPLAGRRFAGIVVTHYLHRPRLPDLAALLATPGVLIYETFMAGNERFGKPSRPDFLLQPQELLRWAQSQGWRVVAYEEGEVGGAQDVQGQRPAVLQRLCAVAGDLSVRL</sequence>
<gene>
    <name evidence="1" type="ORF">OTERR_19820</name>
</gene>
<evidence type="ECO:0000313" key="2">
    <source>
        <dbReference type="Proteomes" id="UP000323671"/>
    </source>
</evidence>
<evidence type="ECO:0000313" key="1">
    <source>
        <dbReference type="EMBL" id="QEL65458.1"/>
    </source>
</evidence>
<keyword evidence="2" id="KW-1185">Reference proteome</keyword>
<dbReference type="EMBL" id="CP022579">
    <property type="protein sequence ID" value="QEL65458.1"/>
    <property type="molecule type" value="Genomic_DNA"/>
</dbReference>